<dbReference type="OrthoDB" id="3333864at2"/>
<reference evidence="2" key="1">
    <citation type="submission" date="2023-02" db="EMBL/GenBank/DDBJ databases">
        <title>Kitasatospora phosalacinea NBRC 14362.</title>
        <authorList>
            <person name="Ichikawa N."/>
            <person name="Sato H."/>
            <person name="Tonouchi N."/>
        </authorList>
    </citation>
    <scope>NUCLEOTIDE SEQUENCE</scope>
    <source>
        <strain evidence="2">NBRC 14362</strain>
    </source>
</reference>
<comment type="caution">
    <text evidence="2">The sequence shown here is derived from an EMBL/GenBank/DDBJ whole genome shotgun (WGS) entry which is preliminary data.</text>
</comment>
<feature type="domain" description="5-hmdU DNA kinase helical" evidence="1">
    <location>
        <begin position="26"/>
        <end position="304"/>
    </location>
</feature>
<dbReference type="EMBL" id="BSRX01000062">
    <property type="protein sequence ID" value="GLW58896.1"/>
    <property type="molecule type" value="Genomic_DNA"/>
</dbReference>
<dbReference type="Pfam" id="PF18723">
    <property type="entry name" value="HMUDK_hel"/>
    <property type="match status" value="1"/>
</dbReference>
<dbReference type="Proteomes" id="UP001165143">
    <property type="component" value="Unassembled WGS sequence"/>
</dbReference>
<accession>A0A9W6PPQ2</accession>
<dbReference type="RefSeq" id="WP_051778162.1">
    <property type="nucleotide sequence ID" value="NZ_BSRX01000062.1"/>
</dbReference>
<gene>
    <name evidence="2" type="ORF">Kpho01_69060</name>
</gene>
<name>A0A9W6PPQ2_9ACTN</name>
<evidence type="ECO:0000313" key="3">
    <source>
        <dbReference type="Proteomes" id="UP001165143"/>
    </source>
</evidence>
<organism evidence="2 3">
    <name type="scientific">Kitasatospora phosalacinea</name>
    <dbReference type="NCBI Taxonomy" id="2065"/>
    <lineage>
        <taxon>Bacteria</taxon>
        <taxon>Bacillati</taxon>
        <taxon>Actinomycetota</taxon>
        <taxon>Actinomycetes</taxon>
        <taxon>Kitasatosporales</taxon>
        <taxon>Streptomycetaceae</taxon>
        <taxon>Kitasatospora</taxon>
    </lineage>
</organism>
<dbReference type="AlphaFoldDB" id="A0A9W6PPQ2"/>
<evidence type="ECO:0000259" key="1">
    <source>
        <dbReference type="Pfam" id="PF18723"/>
    </source>
</evidence>
<protein>
    <recommendedName>
        <fullName evidence="1">5-hmdU DNA kinase helical domain-containing protein</fullName>
    </recommendedName>
</protein>
<evidence type="ECO:0000313" key="2">
    <source>
        <dbReference type="EMBL" id="GLW58896.1"/>
    </source>
</evidence>
<dbReference type="InterPro" id="IPR040684">
    <property type="entry name" value="HMUDK_hel"/>
</dbReference>
<sequence>MASSPRLVPESGGDVLVVAGRKLRPTEVFDTYWRFAERRQAVYEARVAGAPQPWTEDAVLSQYRFTNCFRAADRVSQYLIREVSYRGEQRWDEVFFRSMLFKLFNKISTWELLESSLGEVPSWSGYDFQVYDRVLSKEFSTGGRLYSAAYITPPPALGEERKHANHLRLLEMMMETGAPKEVAEASTLREAYEVLLGYPAIGPFLAYQYVIDLNYAESMGFDEMDFVVPGPGARDGIRKCFGPAAHGIEEEVIRYMADSQEHHFERLELQPVRLGGSRRLQLIDCQNLFCEVDKYARVVHPDVAGISGRSRIKQSYRVDPAPLKTWFPPKWGLNGEEGARSSAAELVYA</sequence>
<proteinExistence type="predicted"/>